<sequence>MSLAPADDADTQSGVPYIDENGTTQFKDNVTIVDHLSQITLDSGWYLFTGTLIPDIQYAVPITINGDVHIILADYCVTILGGPIDVTAPNSLTIYAQSTDIERIGSLTVYSRLYNACIGSLSICGDITINGGYITTANAHMNAGIGSGSGYSGGSVTINGGIVYARGGAYGAGIGGGAGTYLDRITINGGTVTAIGGSGNSGAAGIGGGYGVQESGGTITITGGTIKAFGGSSSAGIGSAGNQSFCGTITISGGDVEATGGHYGNSSGAGIGGGSCIYNWLSVVYGGDSGDILIYGENTKVTAKSGDGISPDIGAGTDGLGHYGQTDNILVMLSEGNLLGTAGKIGNTVKFTANPASANAVEAELPAPFNMTIDLLTGLGTGAEAKMMSAFTTTGSADDFVFGLNGYDNSPIVKTGGELMTSGASVDFMRPHYTVTITIVGSGSVEVSDGTGSYGTLSSSGEVYVPTNVADVVLTAAPSVRGTVEWSGEAFGTNLQYNLIMGSDRSVTAIFGPAAQADLNITATSDSGSVISPRGAVAVQAGTDKTFDFYAKSGYVITSVKIDGVPLFNGKVSSGQYTFFGVLADHSISVTSVAEKVAPPGTLGVPDVPGKSEYIITATSDKGATISPNGTFNVLGGTDMTFRFTAGAGNVITSVLIDGDQLFNGNVNSGQYTFYNVQSDHIITIASAVATRSDSSDVDSGGTSGIGLLAIGLLILLIIAALLALFLLRIRSGLFISVANNGEVISGVGVTYSVEKGGKIRGGTVYTNSKGKCRVRAKRDSVVTITAAVKDGRTVSGLPIVVAMENRKEYLELSLM</sequence>
<feature type="region of interest" description="Disordered" evidence="1">
    <location>
        <begin position="1"/>
        <end position="20"/>
    </location>
</feature>
<organism evidence="3 4">
    <name type="scientific">Candidatus Methanoplasma termitum</name>
    <dbReference type="NCBI Taxonomy" id="1577791"/>
    <lineage>
        <taxon>Archaea</taxon>
        <taxon>Methanobacteriati</taxon>
        <taxon>Thermoplasmatota</taxon>
        <taxon>Thermoplasmata</taxon>
        <taxon>Methanomassiliicoccales</taxon>
        <taxon>Methanomassiliicoccaceae</taxon>
        <taxon>Candidatus Methanoplasma</taxon>
    </lineage>
</organism>
<name>A0A0A7LBN4_9ARCH</name>
<evidence type="ECO:0000313" key="3">
    <source>
        <dbReference type="EMBL" id="AIZ56555.1"/>
    </source>
</evidence>
<dbReference type="Pfam" id="PF18889">
    <property type="entry name" value="Beta_helix_3"/>
    <property type="match status" value="5"/>
</dbReference>
<gene>
    <name evidence="3" type="ORF">Mpt1_c06700</name>
</gene>
<protein>
    <recommendedName>
        <fullName evidence="5">Bacterial repeat domain-containing protein</fullName>
    </recommendedName>
</protein>
<dbReference type="GeneID" id="24818336"/>
<proteinExistence type="predicted"/>
<feature type="transmembrane region" description="Helical" evidence="2">
    <location>
        <begin position="706"/>
        <end position="728"/>
    </location>
</feature>
<keyword evidence="2" id="KW-0812">Transmembrane</keyword>
<evidence type="ECO:0000256" key="2">
    <source>
        <dbReference type="SAM" id="Phobius"/>
    </source>
</evidence>
<evidence type="ECO:0000256" key="1">
    <source>
        <dbReference type="SAM" id="MobiDB-lite"/>
    </source>
</evidence>
<dbReference type="HOGENOM" id="CLU_331116_0_0_2"/>
<evidence type="ECO:0000313" key="4">
    <source>
        <dbReference type="Proteomes" id="UP000030787"/>
    </source>
</evidence>
<evidence type="ECO:0008006" key="5">
    <source>
        <dbReference type="Google" id="ProtNLM"/>
    </source>
</evidence>
<accession>A0A0A7LBN4</accession>
<dbReference type="EMBL" id="CP010070">
    <property type="protein sequence ID" value="AIZ56555.1"/>
    <property type="molecule type" value="Genomic_DNA"/>
</dbReference>
<dbReference type="RefSeq" id="WP_048112128.1">
    <property type="nucleotide sequence ID" value="NZ_CP010070.1"/>
</dbReference>
<dbReference type="Proteomes" id="UP000030787">
    <property type="component" value="Chromosome"/>
</dbReference>
<dbReference type="AlphaFoldDB" id="A0A0A7LBN4"/>
<reference evidence="3 4" key="1">
    <citation type="journal article" date="2014" name="Appl. Environ. Microbiol.">
        <title>Comparative Genome Analysis of 'Candidatus Methanoplasma termitum' Indicates a New Mode of Energy Metabolism in the Seventh Order of Methanogens.</title>
        <authorList>
            <person name="Lang K."/>
            <person name="Schuldes J."/>
            <person name="Klingl A."/>
            <person name="Poehlein A."/>
            <person name="Daniel R."/>
            <person name="Brune A."/>
        </authorList>
    </citation>
    <scope>NUCLEOTIDE SEQUENCE [LARGE SCALE GENOMIC DNA]</scope>
    <source>
        <strain evidence="4">Mpt1</strain>
    </source>
</reference>
<dbReference type="KEGG" id="mear:Mpt1_c06700"/>
<keyword evidence="2" id="KW-1133">Transmembrane helix</keyword>
<keyword evidence="2" id="KW-0472">Membrane</keyword>
<keyword evidence="4" id="KW-1185">Reference proteome</keyword>